<dbReference type="GO" id="GO:0005384">
    <property type="term" value="F:manganese ion transmembrane transporter activity"/>
    <property type="evidence" value="ECO:0007669"/>
    <property type="project" value="InterPro"/>
</dbReference>
<feature type="compositionally biased region" description="Low complexity" evidence="6">
    <location>
        <begin position="214"/>
        <end position="225"/>
    </location>
</feature>
<feature type="region of interest" description="Disordered" evidence="6">
    <location>
        <begin position="328"/>
        <end position="350"/>
    </location>
</feature>
<comment type="caution">
    <text evidence="8">The sequence shown here is derived from an EMBL/GenBank/DDBJ whole genome shotgun (WGS) entry which is preliminary data.</text>
</comment>
<feature type="compositionally biased region" description="Low complexity" evidence="6">
    <location>
        <begin position="104"/>
        <end position="122"/>
    </location>
</feature>
<dbReference type="GO" id="GO:0030026">
    <property type="term" value="P:intracellular manganese ion homeostasis"/>
    <property type="evidence" value="ECO:0007669"/>
    <property type="project" value="InterPro"/>
</dbReference>
<feature type="transmembrane region" description="Helical" evidence="7">
    <location>
        <begin position="451"/>
        <end position="474"/>
    </location>
</feature>
<feature type="transmembrane region" description="Helical" evidence="7">
    <location>
        <begin position="707"/>
        <end position="733"/>
    </location>
</feature>
<feature type="region of interest" description="Disordered" evidence="6">
    <location>
        <begin position="1"/>
        <end position="46"/>
    </location>
</feature>
<feature type="transmembrane region" description="Helical" evidence="7">
    <location>
        <begin position="676"/>
        <end position="695"/>
    </location>
</feature>
<feature type="region of interest" description="Disordered" evidence="6">
    <location>
        <begin position="93"/>
        <end position="250"/>
    </location>
</feature>
<keyword evidence="5 7" id="KW-0472">Membrane</keyword>
<comment type="subcellular location">
    <subcellularLocation>
        <location evidence="1">Endomembrane system</location>
        <topology evidence="1">Multi-pass membrane protein</topology>
    </subcellularLocation>
</comment>
<evidence type="ECO:0000256" key="3">
    <source>
        <dbReference type="ARBA" id="ARBA00022692"/>
    </source>
</evidence>
<dbReference type="InterPro" id="IPR008217">
    <property type="entry name" value="Ccc1_fam"/>
</dbReference>
<keyword evidence="4 7" id="KW-1133">Transmembrane helix</keyword>
<dbReference type="Pfam" id="PF01988">
    <property type="entry name" value="VIT1"/>
    <property type="match status" value="1"/>
</dbReference>
<feature type="compositionally biased region" description="Polar residues" evidence="6">
    <location>
        <begin position="192"/>
        <end position="204"/>
    </location>
</feature>
<reference evidence="8" key="1">
    <citation type="submission" date="2023-06" db="EMBL/GenBank/DDBJ databases">
        <title>Survivors Of The Sea: Transcriptome response of Skeletonema marinoi to long-term dormancy.</title>
        <authorList>
            <person name="Pinder M.I.M."/>
            <person name="Kourtchenko O."/>
            <person name="Robertson E.K."/>
            <person name="Larsson T."/>
            <person name="Maumus F."/>
            <person name="Osuna-Cruz C.M."/>
            <person name="Vancaester E."/>
            <person name="Stenow R."/>
            <person name="Vandepoele K."/>
            <person name="Ploug H."/>
            <person name="Bruchert V."/>
            <person name="Godhe A."/>
            <person name="Topel M."/>
        </authorList>
    </citation>
    <scope>NUCLEOTIDE SEQUENCE</scope>
    <source>
        <strain evidence="8">R05AC</strain>
    </source>
</reference>
<proteinExistence type="inferred from homology"/>
<evidence type="ECO:0000256" key="1">
    <source>
        <dbReference type="ARBA" id="ARBA00004127"/>
    </source>
</evidence>
<feature type="compositionally biased region" description="Polar residues" evidence="6">
    <location>
        <begin position="234"/>
        <end position="248"/>
    </location>
</feature>
<evidence type="ECO:0000256" key="5">
    <source>
        <dbReference type="ARBA" id="ARBA00023136"/>
    </source>
</evidence>
<evidence type="ECO:0000313" key="8">
    <source>
        <dbReference type="EMBL" id="KAK1748316.1"/>
    </source>
</evidence>
<evidence type="ECO:0000313" key="9">
    <source>
        <dbReference type="Proteomes" id="UP001224775"/>
    </source>
</evidence>
<gene>
    <name evidence="8" type="ORF">QTG54_000255</name>
</gene>
<accession>A0AAD9DHT2</accession>
<feature type="compositionally biased region" description="Low complexity" evidence="6">
    <location>
        <begin position="25"/>
        <end position="42"/>
    </location>
</feature>
<dbReference type="Proteomes" id="UP001224775">
    <property type="component" value="Unassembled WGS sequence"/>
</dbReference>
<dbReference type="AlphaFoldDB" id="A0AAD9DHT2"/>
<protein>
    <submittedName>
        <fullName evidence="8">Uncharacterized protein</fullName>
    </submittedName>
</protein>
<feature type="compositionally biased region" description="Polar residues" evidence="6">
    <location>
        <begin position="148"/>
        <end position="174"/>
    </location>
</feature>
<feature type="transmembrane region" description="Helical" evidence="7">
    <location>
        <begin position="638"/>
        <end position="661"/>
    </location>
</feature>
<dbReference type="EMBL" id="JATAAI010000001">
    <property type="protein sequence ID" value="KAK1748316.1"/>
    <property type="molecule type" value="Genomic_DNA"/>
</dbReference>
<sequence length="738" mass="80087">MKKTVSWHTETLKQEKTQDDANQTSAKPPKRSSSAAAAAPAAVTNPQVNARIQQMVAMQRAQNASMRQLMSNNSGYGGTAASPSGLRDLVTTTSLPQRTHAESAKTTASSATTRDDASPTSARNYMAPMKPPATLPAENSRNMDRDTNINYQGPQKHSLPPNQRATPSPIQQGTPPFLYPKYPYSEGHDSPVSYNSVLDQNLTPSKVRERKQAQRQLQTIQSQQQMELKKSESVEASSSIPLQPSPTSKLEAVDWGSMQPTTDGYTMKPIQQHSDYGALSSTLTSNNGPTKSVASFPQARPMQQEPLQQYKPASDQLPLMDNNGAAHTQHQFHYGDNPPQMPHSYHDSSNIPHSLMGKDIHFPMGDIELRELQQRSRRRRRNLLCQILCYPIQCLFTSEQVGRSFCFGAIDGMLTGSGILAAYIGLGILSHVNAFGTTDTSSYEADMHRKWILVALTLAACFSDGVCMAIGHVWSTRLVAGASFEERKEELRSFETSRSDAKARLVDALLLKGMLKIDAMSLADTLEGYPDLFVSALLGEGFCGASAAQPSSMGGFGSGAGGAGAGGMIRVPSGNSSNKPVYNPIPAEWNIPAPAYAPGMMGHEGLKYESYSEFSDLHQDPDVKTFSEIMSESHLESFFMMLSFGSFSVIPSLVYTFAPYIANVLGVANGRNMDTLAISVSVGVTSIVMFLLGAWKSQFYNSNWCMYGVETVGVFAVCVVCAFLVGMGTGSVINSNYQ</sequence>
<keyword evidence="9" id="KW-1185">Reference proteome</keyword>
<comment type="similarity">
    <text evidence="2">Belongs to the CCC1 family.</text>
</comment>
<evidence type="ECO:0000256" key="7">
    <source>
        <dbReference type="SAM" id="Phobius"/>
    </source>
</evidence>
<feature type="compositionally biased region" description="Basic and acidic residues" evidence="6">
    <location>
        <begin position="10"/>
        <end position="19"/>
    </location>
</feature>
<evidence type="ECO:0000256" key="4">
    <source>
        <dbReference type="ARBA" id="ARBA00022989"/>
    </source>
</evidence>
<name>A0AAD9DHT2_9STRA</name>
<evidence type="ECO:0000256" key="6">
    <source>
        <dbReference type="SAM" id="MobiDB-lite"/>
    </source>
</evidence>
<evidence type="ECO:0000256" key="2">
    <source>
        <dbReference type="ARBA" id="ARBA00007049"/>
    </source>
</evidence>
<keyword evidence="3 7" id="KW-0812">Transmembrane</keyword>
<organism evidence="8 9">
    <name type="scientific">Skeletonema marinoi</name>
    <dbReference type="NCBI Taxonomy" id="267567"/>
    <lineage>
        <taxon>Eukaryota</taxon>
        <taxon>Sar</taxon>
        <taxon>Stramenopiles</taxon>
        <taxon>Ochrophyta</taxon>
        <taxon>Bacillariophyta</taxon>
        <taxon>Coscinodiscophyceae</taxon>
        <taxon>Thalassiosirophycidae</taxon>
        <taxon>Thalassiosirales</taxon>
        <taxon>Skeletonemataceae</taxon>
        <taxon>Skeletonema</taxon>
        <taxon>Skeletonema marinoi-dohrnii complex</taxon>
    </lineage>
</organism>
<dbReference type="GO" id="GO:0012505">
    <property type="term" value="C:endomembrane system"/>
    <property type="evidence" value="ECO:0007669"/>
    <property type="project" value="UniProtKB-SubCell"/>
</dbReference>